<reference evidence="3 4" key="1">
    <citation type="submission" date="2021-02" db="EMBL/GenBank/DDBJ databases">
        <title>Porcisia hertigi Genome sequencing and assembly.</title>
        <authorList>
            <person name="Almutairi H."/>
            <person name="Gatherer D."/>
        </authorList>
    </citation>
    <scope>NUCLEOTIDE SEQUENCE [LARGE SCALE GENOMIC DNA]</scope>
    <source>
        <strain evidence="3 4">C119</strain>
    </source>
</reference>
<dbReference type="GeneID" id="94291228"/>
<gene>
    <name evidence="3" type="ORF">JKF63_05182</name>
</gene>
<feature type="region of interest" description="Disordered" evidence="2">
    <location>
        <begin position="63"/>
        <end position="93"/>
    </location>
</feature>
<proteinExistence type="predicted"/>
<dbReference type="AlphaFoldDB" id="A0A836I713"/>
<dbReference type="KEGG" id="phet:94291228"/>
<feature type="compositionally biased region" description="Polar residues" evidence="2">
    <location>
        <begin position="208"/>
        <end position="228"/>
    </location>
</feature>
<dbReference type="Proteomes" id="UP000674318">
    <property type="component" value="Chromosome 21"/>
</dbReference>
<feature type="region of interest" description="Disordered" evidence="2">
    <location>
        <begin position="781"/>
        <end position="805"/>
    </location>
</feature>
<evidence type="ECO:0000313" key="4">
    <source>
        <dbReference type="Proteomes" id="UP000674318"/>
    </source>
</evidence>
<name>A0A836I713_9TRYP</name>
<dbReference type="EMBL" id="JAFJZO010000021">
    <property type="protein sequence ID" value="KAG5505846.1"/>
    <property type="molecule type" value="Genomic_DNA"/>
</dbReference>
<organism evidence="3 4">
    <name type="scientific">Porcisia hertigi</name>
    <dbReference type="NCBI Taxonomy" id="2761500"/>
    <lineage>
        <taxon>Eukaryota</taxon>
        <taxon>Discoba</taxon>
        <taxon>Euglenozoa</taxon>
        <taxon>Kinetoplastea</taxon>
        <taxon>Metakinetoplastina</taxon>
        <taxon>Trypanosomatida</taxon>
        <taxon>Trypanosomatidae</taxon>
        <taxon>Leishmaniinae</taxon>
        <taxon>Porcisia</taxon>
    </lineage>
</organism>
<feature type="compositionally biased region" description="Polar residues" evidence="2">
    <location>
        <begin position="76"/>
        <end position="92"/>
    </location>
</feature>
<evidence type="ECO:0000313" key="3">
    <source>
        <dbReference type="EMBL" id="KAG5505846.1"/>
    </source>
</evidence>
<feature type="region of interest" description="Disordered" evidence="2">
    <location>
        <begin position="159"/>
        <end position="228"/>
    </location>
</feature>
<dbReference type="OrthoDB" id="266525at2759"/>
<feature type="compositionally biased region" description="Basic and acidic residues" evidence="2">
    <location>
        <begin position="740"/>
        <end position="750"/>
    </location>
</feature>
<feature type="coiled-coil region" evidence="1">
    <location>
        <begin position="688"/>
        <end position="723"/>
    </location>
</feature>
<keyword evidence="1" id="KW-0175">Coiled coil</keyword>
<accession>A0A836I713</accession>
<feature type="compositionally biased region" description="Polar residues" evidence="2">
    <location>
        <begin position="182"/>
        <end position="193"/>
    </location>
</feature>
<evidence type="ECO:0000256" key="1">
    <source>
        <dbReference type="SAM" id="Coils"/>
    </source>
</evidence>
<sequence>MNFAREPEIPLSTEEGSPTLIRRFAIPDSSSDDDDNAAPYPVGRYRLGSNGNIDLSAFLDYSSESDNPSVDRASAQKATLGNAESASSTGSSACVVADLSSSTASDVAAEKQRRQLRRPFVVSSTAIEQSLTSHETSLSLSSAVVDFRRLHRGEVPSAAGVRCHTPNEPPTYSPGASLINDIPSQSPSVSNEVSPAPSPKGLGDAKVTSDSSKRSPPQSCTLVAPVTQSSVRGLPPSALVETLRSPQPTDVASHLLTFLEKPQYPGRGLGASSASRASVQKARRSRPASAPSGVHTLQPQRQVEDVEPPSPSSGKSSKTRPQWSRQMRKDGMYVPRVRVTNPSALYDRGIRGLEKASAKREAMRAQLEEAALTGVTFHPSISRRVKSLNRGGNGAAADRDSSAQLRYRLQLLELPEELPDDAHRHTPRLSRTSERIVRACRERGGAELPPEERLYRDYFYRRQAIEGAQPVTSQPAVVRSKRDIEAHIAELYSFEQQRQFAIAAAREVCISASADAHRRLYVDPKALVERLTTKRFPSQRRIATAQLESVQFSFQPRTSAGAAELAHQARLRGIRRWVRYFCNADSLSVPVLSMLQGQAVPEAATLLALLQRHNPTKTDWSVEELANAFADEVEGQSFVADLWHRRPPVGEASARASELTFRPCLNPKSAIIVDKMETVQRCGPTPDRLFLNARARQLSQRQKELEEEQASLESKQREQLRRQRLQAAWRAKEAHRLEAYRSAKEEDRRKSAGMKAAVPRERSCSGNTPCTCRFLAPSTPPQSFGRGSIVEPPSSSPRQATATSTVAALELSSSIPSIPATSLSPLPQVARVGGNTIVSTTRTTESAEDSGSTNSSCSSPAFRQTVSSAQVAQRAPPLTRTMPQGVETLCEVDRSELDRAAKALRDLLESPVRRSGDVPQASSVASPQCSPQVATCFFSRDVNHPCCSQGKLHSCPTDVVLQCAQLRDPHTLLSGERERLDRAQKRQLRDLGRLLYSRHKFRIDDKNRS</sequence>
<feature type="region of interest" description="Disordered" evidence="2">
    <location>
        <begin position="1"/>
        <end position="50"/>
    </location>
</feature>
<comment type="caution">
    <text evidence="3">The sequence shown here is derived from an EMBL/GenBank/DDBJ whole genome shotgun (WGS) entry which is preliminary data.</text>
</comment>
<feature type="region of interest" description="Disordered" evidence="2">
    <location>
        <begin position="263"/>
        <end position="334"/>
    </location>
</feature>
<dbReference type="RefSeq" id="XP_067757514.1">
    <property type="nucleotide sequence ID" value="XM_067901151.1"/>
</dbReference>
<feature type="region of interest" description="Disordered" evidence="2">
    <location>
        <begin position="740"/>
        <end position="767"/>
    </location>
</feature>
<feature type="region of interest" description="Disordered" evidence="2">
    <location>
        <begin position="841"/>
        <end position="861"/>
    </location>
</feature>
<feature type="compositionally biased region" description="Polar residues" evidence="2">
    <location>
        <begin position="796"/>
        <end position="805"/>
    </location>
</feature>
<keyword evidence="4" id="KW-1185">Reference proteome</keyword>
<protein>
    <submittedName>
        <fullName evidence="3">Uncharacterized protein</fullName>
    </submittedName>
</protein>
<evidence type="ECO:0000256" key="2">
    <source>
        <dbReference type="SAM" id="MobiDB-lite"/>
    </source>
</evidence>